<dbReference type="Pfam" id="PF01116">
    <property type="entry name" value="F_bP_aldolase"/>
    <property type="match status" value="1"/>
</dbReference>
<dbReference type="SUPFAM" id="SSF51569">
    <property type="entry name" value="Aldolase"/>
    <property type="match status" value="1"/>
</dbReference>
<dbReference type="PANTHER" id="PTHR30304:SF0">
    <property type="entry name" value="D-TAGATOSE-1,6-BISPHOSPHATE ALDOLASE SUBUNIT GATY-RELATED"/>
    <property type="match status" value="1"/>
</dbReference>
<dbReference type="PANTHER" id="PTHR30304">
    <property type="entry name" value="D-TAGATOSE-1,6-BISPHOSPHATE ALDOLASE"/>
    <property type="match status" value="1"/>
</dbReference>
<evidence type="ECO:0000313" key="3">
    <source>
        <dbReference type="EMBL" id="SDV01889.1"/>
    </source>
</evidence>
<evidence type="ECO:0000256" key="2">
    <source>
        <dbReference type="PIRSR" id="PIRSR001359-3"/>
    </source>
</evidence>
<protein>
    <submittedName>
        <fullName evidence="3">Fructose-bisphosphate aldolase</fullName>
    </submittedName>
</protein>
<evidence type="ECO:0000313" key="4">
    <source>
        <dbReference type="Proteomes" id="UP000198825"/>
    </source>
</evidence>
<gene>
    <name evidence="3" type="ORF">SAMN04488544_3551</name>
</gene>
<dbReference type="NCBIfam" id="TIGR00167">
    <property type="entry name" value="cbbA"/>
    <property type="match status" value="1"/>
</dbReference>
<comment type="cofactor">
    <cofactor evidence="2">
        <name>Zn(2+)</name>
        <dbReference type="ChEBI" id="CHEBI:29105"/>
    </cofactor>
    <text evidence="2">Binds 2 Zn(2+) ions per subunit. One is catalytic and the other provides a structural contribution.</text>
</comment>
<feature type="binding site" evidence="2">
    <location>
        <position position="222"/>
    </location>
    <ligand>
        <name>Zn(2+)</name>
        <dbReference type="ChEBI" id="CHEBI:29105"/>
        <label>1</label>
        <note>catalytic</note>
    </ligand>
</feature>
<dbReference type="InterPro" id="IPR000771">
    <property type="entry name" value="FBA_II"/>
</dbReference>
<reference evidence="4" key="1">
    <citation type="submission" date="2016-10" db="EMBL/GenBank/DDBJ databases">
        <authorList>
            <person name="Varghese N."/>
            <person name="Submissions S."/>
        </authorList>
    </citation>
    <scope>NUCLEOTIDE SEQUENCE [LARGE SCALE GENOMIC DNA]</scope>
    <source>
        <strain evidence="4">DSM 21743</strain>
    </source>
</reference>
<feature type="binding site" evidence="2">
    <location>
        <position position="84"/>
    </location>
    <ligand>
        <name>Zn(2+)</name>
        <dbReference type="ChEBI" id="CHEBI:29105"/>
        <label>1</label>
        <note>catalytic</note>
    </ligand>
</feature>
<keyword evidence="4" id="KW-1185">Reference proteome</keyword>
<keyword evidence="2" id="KW-0479">Metal-binding</keyword>
<accession>A0A1H2N8T6</accession>
<keyword evidence="2" id="KW-0862">Zinc</keyword>
<dbReference type="Proteomes" id="UP000198825">
    <property type="component" value="Chromosome I"/>
</dbReference>
<evidence type="ECO:0000256" key="1">
    <source>
        <dbReference type="PIRSR" id="PIRSR001359-1"/>
    </source>
</evidence>
<name>A0A1H2N8T6_9ACTN</name>
<dbReference type="STRING" id="546874.SAMN04488544_3551"/>
<dbReference type="AlphaFoldDB" id="A0A1H2N8T6"/>
<dbReference type="InterPro" id="IPR013785">
    <property type="entry name" value="Aldolase_TIM"/>
</dbReference>
<organism evidence="3 4">
    <name type="scientific">Microlunatus sagamiharensis</name>
    <dbReference type="NCBI Taxonomy" id="546874"/>
    <lineage>
        <taxon>Bacteria</taxon>
        <taxon>Bacillati</taxon>
        <taxon>Actinomycetota</taxon>
        <taxon>Actinomycetes</taxon>
        <taxon>Propionibacteriales</taxon>
        <taxon>Propionibacteriaceae</taxon>
        <taxon>Microlunatus</taxon>
    </lineage>
</organism>
<dbReference type="RefSeq" id="WP_091077454.1">
    <property type="nucleotide sequence ID" value="NZ_LT629799.1"/>
</dbReference>
<feature type="binding site" evidence="2">
    <location>
        <position position="105"/>
    </location>
    <ligand>
        <name>Zn(2+)</name>
        <dbReference type="ChEBI" id="CHEBI:29105"/>
        <label>2</label>
    </ligand>
</feature>
<dbReference type="CDD" id="cd00947">
    <property type="entry name" value="TBP_aldolase_IIB"/>
    <property type="match status" value="1"/>
</dbReference>
<proteinExistence type="predicted"/>
<dbReference type="PROSITE" id="PS00602">
    <property type="entry name" value="ALDOLASE_CLASS_II_1"/>
    <property type="match status" value="1"/>
</dbReference>
<dbReference type="GO" id="GO:0005975">
    <property type="term" value="P:carbohydrate metabolic process"/>
    <property type="evidence" value="ECO:0007669"/>
    <property type="project" value="InterPro"/>
</dbReference>
<sequence length="322" mass="33721">MTLTTLAHLLADAERGGYAVGAFNVSDLNQAVAVLDAARAERSPVVVQAIAGTSAYDDEGWWWDQLLAVVESYADVPVGLHLDHGRHRDDCVRAMDHGFTSVMIDASRSVDDDEPNDLETNIALTREVVELAHARGVSVEGELGTVGGAESGANGIVEELVYADPEEAAHFVEATGVDALAVAVGTSHGTVKFTDPSGGERLRPELVAAIKERVPGVGLVLHGSSSIPPEYVETINAHGGALTPSYGIAPEAKVAVVAQGIRKVNQGADSHLAWTAALRTALAERPAEVEPSAAVAQARQAMSGIIRRRMREFGSAGRATAV</sequence>
<dbReference type="PROSITE" id="PS00806">
    <property type="entry name" value="ALDOLASE_CLASS_II_2"/>
    <property type="match status" value="1"/>
</dbReference>
<feature type="binding site" evidence="2">
    <location>
        <position position="188"/>
    </location>
    <ligand>
        <name>Zn(2+)</name>
        <dbReference type="ChEBI" id="CHEBI:29105"/>
        <label>1</label>
        <note>catalytic</note>
    </ligand>
</feature>
<dbReference type="Gene3D" id="3.20.20.70">
    <property type="entry name" value="Aldolase class I"/>
    <property type="match status" value="1"/>
</dbReference>
<dbReference type="EMBL" id="LT629799">
    <property type="protein sequence ID" value="SDV01889.1"/>
    <property type="molecule type" value="Genomic_DNA"/>
</dbReference>
<feature type="binding site" evidence="2">
    <location>
        <position position="142"/>
    </location>
    <ligand>
        <name>Zn(2+)</name>
        <dbReference type="ChEBI" id="CHEBI:29105"/>
        <label>2</label>
    </ligand>
</feature>
<dbReference type="InterPro" id="IPR050246">
    <property type="entry name" value="Class_II_FBP_aldolase"/>
</dbReference>
<dbReference type="GO" id="GO:0008270">
    <property type="term" value="F:zinc ion binding"/>
    <property type="evidence" value="ECO:0007669"/>
    <property type="project" value="InterPro"/>
</dbReference>
<feature type="active site" description="Proton donor" evidence="1">
    <location>
        <position position="83"/>
    </location>
</feature>
<dbReference type="PIRSF" id="PIRSF001359">
    <property type="entry name" value="F_bP_aldolase_II"/>
    <property type="match status" value="1"/>
</dbReference>
<dbReference type="OrthoDB" id="9803995at2"/>
<dbReference type="GO" id="GO:0016832">
    <property type="term" value="F:aldehyde-lyase activity"/>
    <property type="evidence" value="ECO:0007669"/>
    <property type="project" value="InterPro"/>
</dbReference>